<organism evidence="13 14">
    <name type="scientific">Discostella pseudostelligera</name>
    <dbReference type="NCBI Taxonomy" id="259834"/>
    <lineage>
        <taxon>Eukaryota</taxon>
        <taxon>Sar</taxon>
        <taxon>Stramenopiles</taxon>
        <taxon>Ochrophyta</taxon>
        <taxon>Bacillariophyta</taxon>
        <taxon>Coscinodiscophyceae</taxon>
        <taxon>Thalassiosirophycidae</taxon>
        <taxon>Stephanodiscales</taxon>
        <taxon>Stephanodiscaceae</taxon>
        <taxon>Discostella</taxon>
    </lineage>
</organism>
<feature type="compositionally biased region" description="Acidic residues" evidence="11">
    <location>
        <begin position="1"/>
        <end position="28"/>
    </location>
</feature>
<dbReference type="GO" id="GO:0006281">
    <property type="term" value="P:DNA repair"/>
    <property type="evidence" value="ECO:0007669"/>
    <property type="project" value="UniProtKB-KW"/>
</dbReference>
<keyword evidence="5" id="KW-0347">Helicase</keyword>
<evidence type="ECO:0000313" key="13">
    <source>
        <dbReference type="EMBL" id="KAL3768798.1"/>
    </source>
</evidence>
<dbReference type="PROSITE" id="PS50800">
    <property type="entry name" value="SAP"/>
    <property type="match status" value="1"/>
</dbReference>
<gene>
    <name evidence="13" type="ORF">ACHAWU_006899</name>
</gene>
<dbReference type="GO" id="GO:0005634">
    <property type="term" value="C:nucleus"/>
    <property type="evidence" value="ECO:0007669"/>
    <property type="project" value="UniProtKB-SubCell"/>
</dbReference>
<dbReference type="SUPFAM" id="SSF68906">
    <property type="entry name" value="SAP domain"/>
    <property type="match status" value="1"/>
</dbReference>
<evidence type="ECO:0000313" key="14">
    <source>
        <dbReference type="Proteomes" id="UP001530293"/>
    </source>
</evidence>
<evidence type="ECO:0000256" key="4">
    <source>
        <dbReference type="ARBA" id="ARBA00022801"/>
    </source>
</evidence>
<accession>A0ABD3MY04</accession>
<evidence type="ECO:0000256" key="1">
    <source>
        <dbReference type="ARBA" id="ARBA00004123"/>
    </source>
</evidence>
<dbReference type="InterPro" id="IPR036465">
    <property type="entry name" value="vWFA_dom_sf"/>
</dbReference>
<dbReference type="Gene3D" id="1.10.1600.10">
    <property type="match status" value="1"/>
</dbReference>
<feature type="compositionally biased region" description="Acidic residues" evidence="11">
    <location>
        <begin position="77"/>
        <end position="88"/>
    </location>
</feature>
<keyword evidence="4" id="KW-0378">Hydrolase</keyword>
<evidence type="ECO:0000256" key="11">
    <source>
        <dbReference type="SAM" id="MobiDB-lite"/>
    </source>
</evidence>
<keyword evidence="8" id="KW-0233">DNA recombination</keyword>
<keyword evidence="7" id="KW-0238">DNA-binding</keyword>
<dbReference type="SUPFAM" id="SSF53300">
    <property type="entry name" value="vWA-like"/>
    <property type="match status" value="1"/>
</dbReference>
<evidence type="ECO:0000256" key="3">
    <source>
        <dbReference type="ARBA" id="ARBA00022763"/>
    </source>
</evidence>
<keyword evidence="9" id="KW-0234">DNA repair</keyword>
<dbReference type="GO" id="GO:0005524">
    <property type="term" value="F:ATP binding"/>
    <property type="evidence" value="ECO:0007669"/>
    <property type="project" value="UniProtKB-KW"/>
</dbReference>
<dbReference type="PIRSF" id="PIRSF003033">
    <property type="entry name" value="Ku70"/>
    <property type="match status" value="1"/>
</dbReference>
<evidence type="ECO:0000256" key="10">
    <source>
        <dbReference type="ARBA" id="ARBA00023242"/>
    </source>
</evidence>
<keyword evidence="10" id="KW-0539">Nucleus</keyword>
<dbReference type="Proteomes" id="UP001530293">
    <property type="component" value="Unassembled WGS sequence"/>
</dbReference>
<dbReference type="EMBL" id="JALLBG020000062">
    <property type="protein sequence ID" value="KAL3768798.1"/>
    <property type="molecule type" value="Genomic_DNA"/>
</dbReference>
<feature type="region of interest" description="Disordered" evidence="11">
    <location>
        <begin position="153"/>
        <end position="184"/>
    </location>
</feature>
<feature type="compositionally biased region" description="Acidic residues" evidence="11">
    <location>
        <begin position="161"/>
        <end position="183"/>
    </location>
</feature>
<evidence type="ECO:0000256" key="5">
    <source>
        <dbReference type="ARBA" id="ARBA00022806"/>
    </source>
</evidence>
<dbReference type="Pfam" id="PF02735">
    <property type="entry name" value="Ku"/>
    <property type="match status" value="1"/>
</dbReference>
<dbReference type="GO" id="GO:0003677">
    <property type="term" value="F:DNA binding"/>
    <property type="evidence" value="ECO:0007669"/>
    <property type="project" value="UniProtKB-KW"/>
</dbReference>
<evidence type="ECO:0000256" key="7">
    <source>
        <dbReference type="ARBA" id="ARBA00023125"/>
    </source>
</evidence>
<dbReference type="InterPro" id="IPR027388">
    <property type="entry name" value="Ku70_bridge/pillars_dom_sf"/>
</dbReference>
<dbReference type="InterPro" id="IPR003034">
    <property type="entry name" value="SAP_dom"/>
</dbReference>
<dbReference type="PANTHER" id="PTHR12604">
    <property type="entry name" value="KU AUTOANTIGEN DNA HELICASE"/>
    <property type="match status" value="1"/>
</dbReference>
<dbReference type="SMART" id="SM00559">
    <property type="entry name" value="Ku78"/>
    <property type="match status" value="1"/>
</dbReference>
<evidence type="ECO:0000256" key="6">
    <source>
        <dbReference type="ARBA" id="ARBA00022840"/>
    </source>
</evidence>
<comment type="caution">
    <text evidence="13">The sequence shown here is derived from an EMBL/GenBank/DDBJ whole genome shotgun (WGS) entry which is preliminary data.</text>
</comment>
<keyword evidence="3" id="KW-0227">DNA damage</keyword>
<dbReference type="GO" id="GO:0006310">
    <property type="term" value="P:DNA recombination"/>
    <property type="evidence" value="ECO:0007669"/>
    <property type="project" value="UniProtKB-KW"/>
</dbReference>
<dbReference type="InterPro" id="IPR036361">
    <property type="entry name" value="SAP_dom_sf"/>
</dbReference>
<proteinExistence type="predicted"/>
<feature type="domain" description="SAP" evidence="12">
    <location>
        <begin position="698"/>
        <end position="732"/>
    </location>
</feature>
<evidence type="ECO:0000256" key="9">
    <source>
        <dbReference type="ARBA" id="ARBA00023204"/>
    </source>
</evidence>
<dbReference type="PANTHER" id="PTHR12604:SF2">
    <property type="entry name" value="X-RAY REPAIR CROSS-COMPLEMENTING PROTEIN 6"/>
    <property type="match status" value="1"/>
</dbReference>
<dbReference type="SUPFAM" id="SSF100939">
    <property type="entry name" value="SPOC domain-like"/>
    <property type="match status" value="1"/>
</dbReference>
<evidence type="ECO:0000256" key="8">
    <source>
        <dbReference type="ARBA" id="ARBA00023172"/>
    </source>
</evidence>
<feature type="region of interest" description="Disordered" evidence="11">
    <location>
        <begin position="68"/>
        <end position="98"/>
    </location>
</feature>
<dbReference type="Gene3D" id="3.40.50.410">
    <property type="entry name" value="von Willebrand factor, type A domain"/>
    <property type="match status" value="1"/>
</dbReference>
<keyword evidence="14" id="KW-1185">Reference proteome</keyword>
<dbReference type="Pfam" id="PF02037">
    <property type="entry name" value="SAP"/>
    <property type="match status" value="1"/>
</dbReference>
<dbReference type="AlphaFoldDB" id="A0ABD3MY04"/>
<dbReference type="InterPro" id="IPR006164">
    <property type="entry name" value="DNA_bd_Ku70/Ku80"/>
</dbReference>
<evidence type="ECO:0000256" key="2">
    <source>
        <dbReference type="ARBA" id="ARBA00022741"/>
    </source>
</evidence>
<protein>
    <recommendedName>
        <fullName evidence="12">SAP domain-containing protein</fullName>
    </recommendedName>
</protein>
<comment type="subcellular location">
    <subcellularLocation>
        <location evidence="1">Nucleus</location>
    </subcellularLocation>
</comment>
<sequence>MNPFGDDPDWVSSLDDDPFDGDGDEENEGGGGRDPSNIGAQHIVLLIDCNDSMFDQYVPCLCLSDHMEDSEGSSSSSDDDDDHVNDDDGGNRKLSPNCTYVSPMDVAITAAHRYLRTKIRDVAETKSGKRDGVGVLLYGCDPYRAMGRGMGNSIVERMDGSEGEAEDEKEDDDTDDDEEDEDLQPSTHELIELAAPGIEQILAIQECLPREHNSNRKRRNLQSEFSSERNTAEMCNDNDGDSNVCSLLQGLTATLKIFGSAKCVKNPTPASKQLPDSKSVWIFTNQDDPCHGDEAKNTRIHMVTRDFQEAGVAIHVLPLPKKSSSGVGTSEFDHTIFYSSLASSYGYGCAYDATDSNGIVDVEAILDRFDIGTKKRRKYATLPLLLPGWKERNGDTGIMLDLYGTVSIRSKPQKIPVHQENNRMTTRRTIRIITDSGEEVQPENLHHSANFCGSRVSLQPANVAIMKRASNSQDRASLVIHGFRPMTQFSATNLLSKTVLATPNDARVNGSGRALYNLKQSMLKKNVFAVGELLVRASATSKMVAVVPKAGDGVEGLHIIHIPFKEDVRAVNEKDIGIAERISVDAAKRLISKSVLHFDDFASCLPENPYLKHFFGYLESVSLGKPLGPVEDDAKMDVQQMLESAGEEIESFSNCLPNDEQLLQTERKRKAPPPSLKQEFKNECIGQEWLDLYENDEIATLKSDDLKAFLKSQGERLAGKKADLVDRVKICIRKEVLKDV</sequence>
<keyword evidence="2" id="KW-0547">Nucleotide-binding</keyword>
<dbReference type="InterPro" id="IPR016194">
    <property type="entry name" value="SPOC-like_C_dom_sf"/>
</dbReference>
<dbReference type="Gene3D" id="4.10.970.10">
    <property type="entry name" value="Ku70, bridge and pillars"/>
    <property type="match status" value="1"/>
</dbReference>
<feature type="region of interest" description="Disordered" evidence="11">
    <location>
        <begin position="1"/>
        <end position="37"/>
    </location>
</feature>
<name>A0ABD3MY04_9STRA</name>
<dbReference type="Gene3D" id="2.40.290.10">
    <property type="match status" value="1"/>
</dbReference>
<dbReference type="GO" id="GO:0016787">
    <property type="term" value="F:hydrolase activity"/>
    <property type="evidence" value="ECO:0007669"/>
    <property type="project" value="UniProtKB-KW"/>
</dbReference>
<evidence type="ECO:0000259" key="12">
    <source>
        <dbReference type="PROSITE" id="PS50800"/>
    </source>
</evidence>
<reference evidence="13 14" key="1">
    <citation type="submission" date="2024-10" db="EMBL/GenBank/DDBJ databases">
        <title>Updated reference genomes for cyclostephanoid diatoms.</title>
        <authorList>
            <person name="Roberts W.R."/>
            <person name="Alverson A.J."/>
        </authorList>
    </citation>
    <scope>NUCLEOTIDE SEQUENCE [LARGE SCALE GENOMIC DNA]</scope>
    <source>
        <strain evidence="13 14">AJA232-27</strain>
    </source>
</reference>
<dbReference type="GO" id="GO:0004386">
    <property type="term" value="F:helicase activity"/>
    <property type="evidence" value="ECO:0007669"/>
    <property type="project" value="UniProtKB-KW"/>
</dbReference>
<keyword evidence="6" id="KW-0067">ATP-binding</keyword>
<dbReference type="InterPro" id="IPR006165">
    <property type="entry name" value="Ku70"/>
</dbReference>